<feature type="region of interest" description="Disordered" evidence="3">
    <location>
        <begin position="122"/>
        <end position="215"/>
    </location>
</feature>
<gene>
    <name evidence="6" type="ORF">E6C27_scaffold212G001190</name>
</gene>
<dbReference type="GO" id="GO:0046982">
    <property type="term" value="F:protein heterodimerization activity"/>
    <property type="evidence" value="ECO:0007669"/>
    <property type="project" value="InterPro"/>
</dbReference>
<keyword evidence="2" id="KW-0539">Nucleus</keyword>
<comment type="subcellular location">
    <subcellularLocation>
        <location evidence="1">Nucleus</location>
    </subcellularLocation>
</comment>
<feature type="compositionally biased region" description="Polar residues" evidence="3">
    <location>
        <begin position="254"/>
        <end position="265"/>
    </location>
</feature>
<keyword evidence="4" id="KW-0732">Signal</keyword>
<dbReference type="GO" id="GO:0005634">
    <property type="term" value="C:nucleus"/>
    <property type="evidence" value="ECO:0007669"/>
    <property type="project" value="UniProtKB-SubCell"/>
</dbReference>
<comment type="caution">
    <text evidence="6">The sequence shown here is derived from an EMBL/GenBank/DDBJ whole genome shotgun (WGS) entry which is preliminary data.</text>
</comment>
<name>A0A5A7V3A0_CUCMM</name>
<dbReference type="STRING" id="1194695.A0A5A7V3A0"/>
<evidence type="ECO:0000256" key="4">
    <source>
        <dbReference type="SAM" id="SignalP"/>
    </source>
</evidence>
<proteinExistence type="predicted"/>
<evidence type="ECO:0000256" key="2">
    <source>
        <dbReference type="ARBA" id="ARBA00023242"/>
    </source>
</evidence>
<evidence type="ECO:0000313" key="7">
    <source>
        <dbReference type="Proteomes" id="UP000321393"/>
    </source>
</evidence>
<dbReference type="Pfam" id="PF00808">
    <property type="entry name" value="CBFD_NFYB_HMF"/>
    <property type="match status" value="1"/>
</dbReference>
<evidence type="ECO:0000256" key="1">
    <source>
        <dbReference type="ARBA" id="ARBA00004123"/>
    </source>
</evidence>
<dbReference type="OrthoDB" id="653904at2759"/>
<dbReference type="AlphaFoldDB" id="A0A5A7V3A0"/>
<reference evidence="6 7" key="1">
    <citation type="submission" date="2019-08" db="EMBL/GenBank/DDBJ databases">
        <title>Draft genome sequences of two oriental melons (Cucumis melo L. var makuwa).</title>
        <authorList>
            <person name="Kwon S.-Y."/>
        </authorList>
    </citation>
    <scope>NUCLEOTIDE SEQUENCE [LARGE SCALE GENOMIC DNA]</scope>
    <source>
        <strain evidence="7">cv. SW 3</strain>
        <tissue evidence="6">Leaf</tissue>
    </source>
</reference>
<dbReference type="PANTHER" id="PTHR10252:SF98">
    <property type="entry name" value="TRANSCRIPTION FACTOR CBF_NF-Y_ARCHAEAL HISTONE DOMAIN-CONTAINING PROTEIN"/>
    <property type="match status" value="1"/>
</dbReference>
<feature type="region of interest" description="Disordered" evidence="3">
    <location>
        <begin position="247"/>
        <end position="278"/>
    </location>
</feature>
<feature type="compositionally biased region" description="Basic residues" evidence="3">
    <location>
        <begin position="169"/>
        <end position="182"/>
    </location>
</feature>
<dbReference type="InterPro" id="IPR003958">
    <property type="entry name" value="CBFA_NFYB_domain"/>
</dbReference>
<dbReference type="InterPro" id="IPR050568">
    <property type="entry name" value="Transcr_DNA_Rep_Reg"/>
</dbReference>
<dbReference type="Gene3D" id="1.10.20.10">
    <property type="entry name" value="Histone, subunit A"/>
    <property type="match status" value="1"/>
</dbReference>
<dbReference type="CDD" id="cd22906">
    <property type="entry name" value="HFD_DRAP1"/>
    <property type="match status" value="1"/>
</dbReference>
<protein>
    <submittedName>
        <fullName evidence="6">Dr1-associated corepressor-like isoform X1</fullName>
    </submittedName>
</protein>
<sequence>MPFLYCFMSLVCLCHAALMSVPSSGVGKHTNDLRCTIGRDFTCLARIKKIMQADEDVGKIAMAVPLLVSKALELFLQNLCDRTYEITLKRGARTMNSLHLKQCIQTFNVFDFLRDVVGKVPDSGGSDAAEDRHISKRRKVADEDVGNDSDEESKRSKVTEAGHCISGRGKGRGRGRGRGRSSRHLEKDTAIHYNNFEDDLEIPNHPDDDLHKTEPDNGVAEARVENDNTLVDKALEPSVRNFDLNVNLDEDGDSTSVPVVASTGSPVKPPTDSKHDEYPGWSVAEMEKMAIDPIQLANMNETIDDEEDYDEDG</sequence>
<dbReference type="GO" id="GO:0001046">
    <property type="term" value="F:core promoter sequence-specific DNA binding"/>
    <property type="evidence" value="ECO:0007669"/>
    <property type="project" value="TreeGrafter"/>
</dbReference>
<feature type="compositionally biased region" description="Basic and acidic residues" evidence="3">
    <location>
        <begin position="202"/>
        <end position="215"/>
    </location>
</feature>
<evidence type="ECO:0000256" key="3">
    <source>
        <dbReference type="SAM" id="MobiDB-lite"/>
    </source>
</evidence>
<dbReference type="PANTHER" id="PTHR10252">
    <property type="entry name" value="HISTONE-LIKE TRANSCRIPTION FACTOR CCAAT-RELATED"/>
    <property type="match status" value="1"/>
</dbReference>
<dbReference type="FunFam" id="1.10.20.10:FF:000038">
    <property type="entry name" value="dr1-associated corepressor homolog"/>
    <property type="match status" value="1"/>
</dbReference>
<feature type="domain" description="Transcription factor CBF/NF-Y/archaeal histone" evidence="5">
    <location>
        <begin position="45"/>
        <end position="104"/>
    </location>
</feature>
<dbReference type="SUPFAM" id="SSF47113">
    <property type="entry name" value="Histone-fold"/>
    <property type="match status" value="1"/>
</dbReference>
<feature type="signal peptide" evidence="4">
    <location>
        <begin position="1"/>
        <end position="16"/>
    </location>
</feature>
<evidence type="ECO:0000313" key="6">
    <source>
        <dbReference type="EMBL" id="KAA0061744.1"/>
    </source>
</evidence>
<dbReference type="EMBL" id="SSTE01004737">
    <property type="protein sequence ID" value="KAA0061744.1"/>
    <property type="molecule type" value="Genomic_DNA"/>
</dbReference>
<feature type="chain" id="PRO_5022683974" evidence="4">
    <location>
        <begin position="17"/>
        <end position="313"/>
    </location>
</feature>
<dbReference type="InterPro" id="IPR009072">
    <property type="entry name" value="Histone-fold"/>
</dbReference>
<dbReference type="GO" id="GO:0016251">
    <property type="term" value="F:RNA polymerase II general transcription initiation factor activity"/>
    <property type="evidence" value="ECO:0007669"/>
    <property type="project" value="TreeGrafter"/>
</dbReference>
<dbReference type="Proteomes" id="UP000321393">
    <property type="component" value="Unassembled WGS sequence"/>
</dbReference>
<accession>A0A5A7V3A0</accession>
<evidence type="ECO:0000259" key="5">
    <source>
        <dbReference type="Pfam" id="PF00808"/>
    </source>
</evidence>
<organism evidence="6 7">
    <name type="scientific">Cucumis melo var. makuwa</name>
    <name type="common">Oriental melon</name>
    <dbReference type="NCBI Taxonomy" id="1194695"/>
    <lineage>
        <taxon>Eukaryota</taxon>
        <taxon>Viridiplantae</taxon>
        <taxon>Streptophyta</taxon>
        <taxon>Embryophyta</taxon>
        <taxon>Tracheophyta</taxon>
        <taxon>Spermatophyta</taxon>
        <taxon>Magnoliopsida</taxon>
        <taxon>eudicotyledons</taxon>
        <taxon>Gunneridae</taxon>
        <taxon>Pentapetalae</taxon>
        <taxon>rosids</taxon>
        <taxon>fabids</taxon>
        <taxon>Cucurbitales</taxon>
        <taxon>Cucurbitaceae</taxon>
        <taxon>Benincaseae</taxon>
        <taxon>Cucumis</taxon>
    </lineage>
</organism>